<gene>
    <name evidence="10" type="ORF">SAMN04488529_11282</name>
</gene>
<evidence type="ECO:0000256" key="2">
    <source>
        <dbReference type="ARBA" id="ARBA00004613"/>
    </source>
</evidence>
<dbReference type="RefSeq" id="WP_089971830.1">
    <property type="nucleotide sequence ID" value="NZ_FNJM01000012.1"/>
</dbReference>
<name>A0A1H0UTA8_9CLOT</name>
<dbReference type="GO" id="GO:0044780">
    <property type="term" value="P:bacterial-type flagellum assembly"/>
    <property type="evidence" value="ECO:0007669"/>
    <property type="project" value="InterPro"/>
</dbReference>
<keyword evidence="11" id="KW-1185">Reference proteome</keyword>
<evidence type="ECO:0000313" key="10">
    <source>
        <dbReference type="EMBL" id="SDP69444.1"/>
    </source>
</evidence>
<sequence>MSGLFSTFNIAKRGMNVQQRSIDVTSHNISNANTPGYSRQRTKIETTRPMGMTGDVGQLGTGAQVAAIERVRDGFLDYQVRGENSSLGKYDTRSKSLQEVETIFNEPSETGISSLMGKFFDSFQELSKQPSSSNGRTVVAQQSAALADALNHTYTQLEKLQANAQDSIRAGVTGVNSILDQVDRLNQEIISVKVSGNMPNDLLDKRDTLLDELSNKFNFVVDKKEFEGICIRPEDVGDMKTPNVITSSPNTEAARFSYISSMEVDKNDPSGNTQIITYYKNGNMKNDSNKQTMKVSGLSKEQIKDVMDNRIIWANSSGQATKGDGYPIRNGETVQASEILMFKPSNGELNGVVSVQKDIQDYMNQLNKLAKTLAFSVNAVHSGMDDPLNGGGNPDRDATPFFVNGSVVKYNNNNILTNLDDTLSAEEEITAKNISMNKEILEDVMKIKTRTNDDKFAFASHNNIDGDADGARALALAQLRDSILRVQDVNETIISRKDMFDLSKGGSVLQDNGMKIVNSSSGMKMGSYFKDTIDRLGVQAQEASRMTANQEELLFSLEESRTSISGVSLDEEMANLVQFQHSYNASAKIISTIDELLDVVINGLKR</sequence>
<evidence type="ECO:0000259" key="8">
    <source>
        <dbReference type="Pfam" id="PF06429"/>
    </source>
</evidence>
<dbReference type="NCBIfam" id="TIGR02492">
    <property type="entry name" value="flgK_ends"/>
    <property type="match status" value="1"/>
</dbReference>
<dbReference type="Proteomes" id="UP000198597">
    <property type="component" value="Unassembled WGS sequence"/>
</dbReference>
<dbReference type="AlphaFoldDB" id="A0A1H0UTA8"/>
<dbReference type="PRINTS" id="PR01005">
    <property type="entry name" value="FLGHOOKAP1"/>
</dbReference>
<dbReference type="InterPro" id="IPR002371">
    <property type="entry name" value="FlgK"/>
</dbReference>
<evidence type="ECO:0000259" key="9">
    <source>
        <dbReference type="Pfam" id="PF22638"/>
    </source>
</evidence>
<protein>
    <recommendedName>
        <fullName evidence="4">Flagellar hook-associated protein 1</fullName>
    </recommendedName>
</protein>
<evidence type="ECO:0000259" key="7">
    <source>
        <dbReference type="Pfam" id="PF00460"/>
    </source>
</evidence>
<dbReference type="InterPro" id="IPR053927">
    <property type="entry name" value="FlgK_helical"/>
</dbReference>
<evidence type="ECO:0000256" key="6">
    <source>
        <dbReference type="ARBA" id="ARBA00023143"/>
    </source>
</evidence>
<keyword evidence="10" id="KW-0282">Flagellum</keyword>
<dbReference type="EMBL" id="FNJM01000012">
    <property type="protein sequence ID" value="SDP69444.1"/>
    <property type="molecule type" value="Genomic_DNA"/>
</dbReference>
<dbReference type="PANTHER" id="PTHR30033:SF1">
    <property type="entry name" value="FLAGELLAR HOOK-ASSOCIATED PROTEIN 1"/>
    <property type="match status" value="1"/>
</dbReference>
<dbReference type="InterPro" id="IPR001444">
    <property type="entry name" value="Flag_bb_rod_N"/>
</dbReference>
<accession>A0A1H0UTA8</accession>
<evidence type="ECO:0000256" key="5">
    <source>
        <dbReference type="ARBA" id="ARBA00022525"/>
    </source>
</evidence>
<keyword evidence="10" id="KW-0966">Cell projection</keyword>
<dbReference type="Pfam" id="PF06429">
    <property type="entry name" value="Flg_bbr_C"/>
    <property type="match status" value="1"/>
</dbReference>
<organism evidence="10 11">
    <name type="scientific">Clostridium gasigenes</name>
    <dbReference type="NCBI Taxonomy" id="94869"/>
    <lineage>
        <taxon>Bacteria</taxon>
        <taxon>Bacillati</taxon>
        <taxon>Bacillota</taxon>
        <taxon>Clostridia</taxon>
        <taxon>Eubacteriales</taxon>
        <taxon>Clostridiaceae</taxon>
        <taxon>Clostridium</taxon>
    </lineage>
</organism>
<dbReference type="InterPro" id="IPR010930">
    <property type="entry name" value="Flg_bb/hook_C_dom"/>
</dbReference>
<keyword evidence="6" id="KW-0975">Bacterial flagellum</keyword>
<comment type="subcellular location">
    <subcellularLocation>
        <location evidence="1">Bacterial flagellum</location>
    </subcellularLocation>
    <subcellularLocation>
        <location evidence="2">Secreted</location>
    </subcellularLocation>
</comment>
<dbReference type="Pfam" id="PF00460">
    <property type="entry name" value="Flg_bb_rod"/>
    <property type="match status" value="1"/>
</dbReference>
<dbReference type="PANTHER" id="PTHR30033">
    <property type="entry name" value="FLAGELLAR HOOK-ASSOCIATED PROTEIN 1"/>
    <property type="match status" value="1"/>
</dbReference>
<feature type="domain" description="Flagellar hook-associated protein FlgK helical" evidence="9">
    <location>
        <begin position="97"/>
        <end position="227"/>
    </location>
</feature>
<evidence type="ECO:0000313" key="11">
    <source>
        <dbReference type="Proteomes" id="UP000198597"/>
    </source>
</evidence>
<dbReference type="STRING" id="94869.SAMN04488529_11282"/>
<evidence type="ECO:0000256" key="3">
    <source>
        <dbReference type="ARBA" id="ARBA00009677"/>
    </source>
</evidence>
<proteinExistence type="inferred from homology"/>
<comment type="similarity">
    <text evidence="3">Belongs to the flagella basal body rod proteins family.</text>
</comment>
<evidence type="ECO:0000256" key="1">
    <source>
        <dbReference type="ARBA" id="ARBA00004365"/>
    </source>
</evidence>
<feature type="domain" description="Flagellar basal-body/hook protein C-terminal" evidence="8">
    <location>
        <begin position="563"/>
        <end position="602"/>
    </location>
</feature>
<dbReference type="SUPFAM" id="SSF64518">
    <property type="entry name" value="Phase 1 flagellin"/>
    <property type="match status" value="1"/>
</dbReference>
<dbReference type="OrthoDB" id="9802553at2"/>
<evidence type="ECO:0000256" key="4">
    <source>
        <dbReference type="ARBA" id="ARBA00016244"/>
    </source>
</evidence>
<dbReference type="GO" id="GO:0005198">
    <property type="term" value="F:structural molecule activity"/>
    <property type="evidence" value="ECO:0007669"/>
    <property type="project" value="InterPro"/>
</dbReference>
<keyword evidence="5" id="KW-0964">Secreted</keyword>
<dbReference type="Pfam" id="PF22638">
    <property type="entry name" value="FlgK_D1"/>
    <property type="match status" value="1"/>
</dbReference>
<dbReference type="GO" id="GO:0005576">
    <property type="term" value="C:extracellular region"/>
    <property type="evidence" value="ECO:0007669"/>
    <property type="project" value="UniProtKB-SubCell"/>
</dbReference>
<feature type="domain" description="Flagellar basal body rod protein N-terminal" evidence="7">
    <location>
        <begin position="9"/>
        <end position="37"/>
    </location>
</feature>
<dbReference type="GO" id="GO:0009424">
    <property type="term" value="C:bacterial-type flagellum hook"/>
    <property type="evidence" value="ECO:0007669"/>
    <property type="project" value="InterPro"/>
</dbReference>
<keyword evidence="10" id="KW-0969">Cilium</keyword>
<reference evidence="10 11" key="1">
    <citation type="submission" date="2016-10" db="EMBL/GenBank/DDBJ databases">
        <authorList>
            <person name="de Groot N.N."/>
        </authorList>
    </citation>
    <scope>NUCLEOTIDE SEQUENCE [LARGE SCALE GENOMIC DNA]</scope>
    <source>
        <strain evidence="10 11">DSM 12272</strain>
    </source>
</reference>